<evidence type="ECO:0000259" key="1">
    <source>
        <dbReference type="Pfam" id="PF01713"/>
    </source>
</evidence>
<dbReference type="SUPFAM" id="SSF160443">
    <property type="entry name" value="SMR domain-like"/>
    <property type="match status" value="1"/>
</dbReference>
<dbReference type="InterPro" id="IPR002625">
    <property type="entry name" value="Smr_dom"/>
</dbReference>
<feature type="domain" description="Smr" evidence="1">
    <location>
        <begin position="28"/>
        <end position="105"/>
    </location>
</feature>
<gene>
    <name evidence="2" type="ORF">GCM10009839_30410</name>
</gene>
<proteinExistence type="predicted"/>
<dbReference type="EMBL" id="BAAAQN010000015">
    <property type="protein sequence ID" value="GAA2028985.1"/>
    <property type="molecule type" value="Genomic_DNA"/>
</dbReference>
<dbReference type="InterPro" id="IPR036063">
    <property type="entry name" value="Smr_dom_sf"/>
</dbReference>
<name>A0ABN2U4V5_9ACTN</name>
<comment type="caution">
    <text evidence="2">The sequence shown here is derived from an EMBL/GenBank/DDBJ whole genome shotgun (WGS) entry which is preliminary data.</text>
</comment>
<dbReference type="Pfam" id="PF01713">
    <property type="entry name" value="Smr"/>
    <property type="match status" value="1"/>
</dbReference>
<accession>A0ABN2U4V5</accession>
<dbReference type="Gene3D" id="3.30.1370.110">
    <property type="match status" value="1"/>
</dbReference>
<protein>
    <submittedName>
        <fullName evidence="2">Smr/MutS family protein</fullName>
    </submittedName>
</protein>
<sequence length="105" mass="11593">MASEPGPLVGLHRLEFDTSEGYAAVLTLDLHPIFRNTRAVDLALREIVFRAAATGEDVVEIIPGKGSGQLKRRVLAFLNQPPIRKLYVRVESDASNTGRVLVHFK</sequence>
<evidence type="ECO:0000313" key="2">
    <source>
        <dbReference type="EMBL" id="GAA2028985.1"/>
    </source>
</evidence>
<reference evidence="2 3" key="1">
    <citation type="journal article" date="2019" name="Int. J. Syst. Evol. Microbiol.">
        <title>The Global Catalogue of Microorganisms (GCM) 10K type strain sequencing project: providing services to taxonomists for standard genome sequencing and annotation.</title>
        <authorList>
            <consortium name="The Broad Institute Genomics Platform"/>
            <consortium name="The Broad Institute Genome Sequencing Center for Infectious Disease"/>
            <person name="Wu L."/>
            <person name="Ma J."/>
        </authorList>
    </citation>
    <scope>NUCLEOTIDE SEQUENCE [LARGE SCALE GENOMIC DNA]</scope>
    <source>
        <strain evidence="2 3">JCM 16014</strain>
    </source>
</reference>
<organism evidence="2 3">
    <name type="scientific">Catenulispora yoronensis</name>
    <dbReference type="NCBI Taxonomy" id="450799"/>
    <lineage>
        <taxon>Bacteria</taxon>
        <taxon>Bacillati</taxon>
        <taxon>Actinomycetota</taxon>
        <taxon>Actinomycetes</taxon>
        <taxon>Catenulisporales</taxon>
        <taxon>Catenulisporaceae</taxon>
        <taxon>Catenulispora</taxon>
    </lineage>
</organism>
<keyword evidence="3" id="KW-1185">Reference proteome</keyword>
<dbReference type="Proteomes" id="UP001500751">
    <property type="component" value="Unassembled WGS sequence"/>
</dbReference>
<evidence type="ECO:0000313" key="3">
    <source>
        <dbReference type="Proteomes" id="UP001500751"/>
    </source>
</evidence>